<evidence type="ECO:0000256" key="7">
    <source>
        <dbReference type="HAMAP-Rule" id="MF_01894"/>
    </source>
</evidence>
<dbReference type="GO" id="GO:0006260">
    <property type="term" value="P:DNA replication"/>
    <property type="evidence" value="ECO:0007669"/>
    <property type="project" value="UniProtKB-UniRule"/>
</dbReference>
<evidence type="ECO:0000256" key="1">
    <source>
        <dbReference type="ARBA" id="ARBA00004496"/>
    </source>
</evidence>
<dbReference type="GO" id="GO:0007059">
    <property type="term" value="P:chromosome segregation"/>
    <property type="evidence" value="ECO:0007669"/>
    <property type="project" value="UniProtKB-UniRule"/>
</dbReference>
<dbReference type="GO" id="GO:0005737">
    <property type="term" value="C:cytoplasm"/>
    <property type="evidence" value="ECO:0007669"/>
    <property type="project" value="UniProtKB-SubCell"/>
</dbReference>
<feature type="coiled-coil region" evidence="7">
    <location>
        <begin position="679"/>
        <end position="797"/>
    </location>
</feature>
<dbReference type="GO" id="GO:0007062">
    <property type="term" value="P:sister chromatid cohesion"/>
    <property type="evidence" value="ECO:0007669"/>
    <property type="project" value="InterPro"/>
</dbReference>
<name>A0AAJ1V1W7_9LACT</name>
<comment type="function">
    <text evidence="7">Required for chromosome condensation and partitioning.</text>
</comment>
<proteinExistence type="inferred from homology"/>
<organism evidence="9 10">
    <name type="scientific">Facklamia hominis</name>
    <dbReference type="NCBI Taxonomy" id="178214"/>
    <lineage>
        <taxon>Bacteria</taxon>
        <taxon>Bacillati</taxon>
        <taxon>Bacillota</taxon>
        <taxon>Bacilli</taxon>
        <taxon>Lactobacillales</taxon>
        <taxon>Aerococcaceae</taxon>
        <taxon>Facklamia</taxon>
    </lineage>
</organism>
<keyword evidence="5 7" id="KW-0175">Coiled coil</keyword>
<comment type="caution">
    <text evidence="9">The sequence shown here is derived from an EMBL/GenBank/DDBJ whole genome shotgun (WGS) entry which is preliminary data.</text>
</comment>
<dbReference type="InterPro" id="IPR010935">
    <property type="entry name" value="SMC_hinge"/>
</dbReference>
<feature type="coiled-coil region" evidence="7">
    <location>
        <begin position="167"/>
        <end position="194"/>
    </location>
</feature>
<dbReference type="HAMAP" id="MF_01894">
    <property type="entry name" value="Smc_prok"/>
    <property type="match status" value="1"/>
</dbReference>
<dbReference type="InterPro" id="IPR011890">
    <property type="entry name" value="SMC_prok"/>
</dbReference>
<keyword evidence="4 7" id="KW-0067">ATP-binding</keyword>
<comment type="domain">
    <text evidence="7">Contains large globular domains required for ATP hydrolysis at each terminus and a third globular domain forming a flexible hinge near the middle of the molecule. These domains are separated by coiled-coil structures.</text>
</comment>
<protein>
    <recommendedName>
        <fullName evidence="7">Chromosome partition protein Smc</fullName>
    </recommendedName>
</protein>
<dbReference type="InterPro" id="IPR003395">
    <property type="entry name" value="RecF/RecN/SMC_N"/>
</dbReference>
<dbReference type="Proteomes" id="UP001229251">
    <property type="component" value="Unassembled WGS sequence"/>
</dbReference>
<dbReference type="Gene3D" id="3.40.50.300">
    <property type="entry name" value="P-loop containing nucleotide triphosphate hydrolases"/>
    <property type="match status" value="2"/>
</dbReference>
<dbReference type="SUPFAM" id="SSF52540">
    <property type="entry name" value="P-loop containing nucleoside triphosphate hydrolases"/>
    <property type="match status" value="1"/>
</dbReference>
<dbReference type="GO" id="GO:0016887">
    <property type="term" value="F:ATP hydrolysis activity"/>
    <property type="evidence" value="ECO:0007669"/>
    <property type="project" value="InterPro"/>
</dbReference>
<dbReference type="PANTHER" id="PTHR43977">
    <property type="entry name" value="STRUCTURAL MAINTENANCE OF CHROMOSOMES PROTEIN 3"/>
    <property type="match status" value="1"/>
</dbReference>
<dbReference type="NCBIfam" id="TIGR02168">
    <property type="entry name" value="SMC_prok_B"/>
    <property type="match status" value="1"/>
</dbReference>
<dbReference type="GO" id="GO:0003677">
    <property type="term" value="F:DNA binding"/>
    <property type="evidence" value="ECO:0007669"/>
    <property type="project" value="UniProtKB-UniRule"/>
</dbReference>
<keyword evidence="3 7" id="KW-0547">Nucleotide-binding</keyword>
<dbReference type="InterPro" id="IPR024704">
    <property type="entry name" value="SMC"/>
</dbReference>
<dbReference type="Gene3D" id="3.30.70.1620">
    <property type="match status" value="1"/>
</dbReference>
<keyword evidence="2 7" id="KW-0963">Cytoplasm</keyword>
<dbReference type="SUPFAM" id="SSF75553">
    <property type="entry name" value="Smc hinge domain"/>
    <property type="match status" value="1"/>
</dbReference>
<dbReference type="InterPro" id="IPR036277">
    <property type="entry name" value="SMC_hinge_sf"/>
</dbReference>
<keyword evidence="6 7" id="KW-0238">DNA-binding</keyword>
<dbReference type="FunFam" id="3.40.50.300:FF:000901">
    <property type="entry name" value="Chromosome partition protein Smc"/>
    <property type="match status" value="1"/>
</dbReference>
<evidence type="ECO:0000313" key="10">
    <source>
        <dbReference type="Proteomes" id="UP001229251"/>
    </source>
</evidence>
<dbReference type="RefSeq" id="WP_285065162.1">
    <property type="nucleotide sequence ID" value="NZ_JASOOE010000001.1"/>
</dbReference>
<sequence length="1183" mass="136009">MYLSRIEMSGFKSFANKTSIEFDQGMTAIVGPNGSGKSNLSEAIRWVLGEQSAKSLRGSRMEDVIFNGSQAKKAVNYASVTLVLNNEDRYLDYDQNEVAICRQYHRNGDSLYFINKQPVRLKDITDLLLDTGIGRNSFAMISQGKVESIFLSKPEERRGIFEEAAGVQRYQVRKAEAERKLVRSRDHLSRLRDILHELNSQLEPLKLQYDTALIYQEKSQLLKNQELSLYTFEIGKNKEAWEQGQKELNICHEQLQSLVDQKQKTDQILMSNQNQLDRLIETIDEKSLTIQDQAKLLEQRKGKLQILQQDLRYAKLNQDDQSEQKEALSNQLTDSQQASVVQKEKVDQLTLDIQSLELQLTDLKSQIQAIKETESKNEEDIQSDLFDYYRQESHYKNQVNQFDQIQQRFLQKKHNIEEAQEQVLNLFKEWDDVSNQLDAKMKMVQQDHILIKKDLSKCDLVLQELSQDLNNKEQFFYKLQESYQMSNAKYQSLLQMQEDYAGYHQGVRFVMQHREQLQGIEGTVADAIQVEPIYQEAIDTALGASLQNIIVTDDYAARSAIQLLRKNQAGRATFLPRNNIKGRKIADYQLNKAQQNEGFIGLASDLVSSSRENREIVEQLLGTCIVVNDLESAQSLAKAVNQQAKIVSLKGDLILPGGAVTGGKNHHKRSSVLSRQSQLAQLEEALKQDRLQLKDVKELITNYRQKQQENMHRREQSEKKIQDLLSELESLRSQQEQITNQKEQKDLQLAIKKDDFEMAKTEFEREKEQYKANLQTLDQLKAKIDAGNQALKNWQTDQGQKQEKLDSLLNQSNTVKTELAVKNMQLVQENKQLEGLKHSIEKLANQLEENQESNRSSQEQINQLHQKIQTLSQLIQREEQTLVQAKDAIENLKVQRKSLNGELQSDRENEKDLEARLQKLYQEEAHLQASIDQYDRSMDQQLTYLSEAYQISFEAAKAQSKPIDNVRQTKDLVKRLRREIEQLGPVNLQALQDYQGLQDRYDSMRVQETDLLKAMDQLQATMDEMDQEVESRFKIAFEAINHQFKQTFVALFGGGRAYLELTDPKDLLVTGIDIVAQPPGKKKQNLALLSGGERALTAIALLFAILQTKTVPFVVLDEVEAALDDANVYRYGQYIQNFAHRTQFIVITHRKGTMEYADSLYGVTMQETGISKLASVKLAQFNA</sequence>
<evidence type="ECO:0000256" key="2">
    <source>
        <dbReference type="ARBA" id="ARBA00022490"/>
    </source>
</evidence>
<dbReference type="CDD" id="cd03278">
    <property type="entry name" value="ABC_SMC_barmotin"/>
    <property type="match status" value="2"/>
</dbReference>
<dbReference type="GO" id="GO:0030261">
    <property type="term" value="P:chromosome condensation"/>
    <property type="evidence" value="ECO:0007669"/>
    <property type="project" value="InterPro"/>
</dbReference>
<evidence type="ECO:0000256" key="3">
    <source>
        <dbReference type="ARBA" id="ARBA00022741"/>
    </source>
</evidence>
<dbReference type="InterPro" id="IPR027417">
    <property type="entry name" value="P-loop_NTPase"/>
</dbReference>
<comment type="similarity">
    <text evidence="7">Belongs to the SMC family.</text>
</comment>
<dbReference type="SMART" id="SM00968">
    <property type="entry name" value="SMC_hinge"/>
    <property type="match status" value="1"/>
</dbReference>
<evidence type="ECO:0000256" key="6">
    <source>
        <dbReference type="ARBA" id="ARBA00023125"/>
    </source>
</evidence>
<dbReference type="GO" id="GO:0005694">
    <property type="term" value="C:chromosome"/>
    <property type="evidence" value="ECO:0007669"/>
    <property type="project" value="InterPro"/>
</dbReference>
<comment type="subunit">
    <text evidence="7">Homodimer.</text>
</comment>
<feature type="coiled-coil region" evidence="7">
    <location>
        <begin position="826"/>
        <end position="930"/>
    </location>
</feature>
<reference evidence="9" key="1">
    <citation type="submission" date="2023-05" db="EMBL/GenBank/DDBJ databases">
        <title>Cataloging the Phylogenetic Diversity of Human Bladder Bacteria.</title>
        <authorList>
            <person name="Du J."/>
        </authorList>
    </citation>
    <scope>NUCLEOTIDE SEQUENCE</scope>
    <source>
        <strain evidence="9">UMB1231</strain>
    </source>
</reference>
<dbReference type="PIRSF" id="PIRSF005719">
    <property type="entry name" value="SMC"/>
    <property type="match status" value="1"/>
</dbReference>
<dbReference type="AlphaFoldDB" id="A0AAJ1V1W7"/>
<dbReference type="Pfam" id="PF02463">
    <property type="entry name" value="SMC_N"/>
    <property type="match status" value="1"/>
</dbReference>
<evidence type="ECO:0000256" key="5">
    <source>
        <dbReference type="ARBA" id="ARBA00023054"/>
    </source>
</evidence>
<dbReference type="EMBL" id="JASOOE010000001">
    <property type="protein sequence ID" value="MDK7186498.1"/>
    <property type="molecule type" value="Genomic_DNA"/>
</dbReference>
<dbReference type="Gene3D" id="1.20.1060.20">
    <property type="match status" value="1"/>
</dbReference>
<dbReference type="GO" id="GO:0005524">
    <property type="term" value="F:ATP binding"/>
    <property type="evidence" value="ECO:0007669"/>
    <property type="project" value="UniProtKB-UniRule"/>
</dbReference>
<evidence type="ECO:0000313" key="9">
    <source>
        <dbReference type="EMBL" id="MDK7186498.1"/>
    </source>
</evidence>
<feature type="domain" description="SMC hinge" evidence="8">
    <location>
        <begin position="518"/>
        <end position="637"/>
    </location>
</feature>
<dbReference type="Pfam" id="PF06470">
    <property type="entry name" value="SMC_hinge"/>
    <property type="match status" value="1"/>
</dbReference>
<evidence type="ECO:0000256" key="4">
    <source>
        <dbReference type="ARBA" id="ARBA00022840"/>
    </source>
</evidence>
<feature type="coiled-coil region" evidence="7">
    <location>
        <begin position="346"/>
        <end position="373"/>
    </location>
</feature>
<accession>A0AAJ1V1W7</accession>
<gene>
    <name evidence="7 9" type="primary">smc</name>
    <name evidence="9" type="ORF">QP433_00705</name>
</gene>
<evidence type="ECO:0000259" key="8">
    <source>
        <dbReference type="SMART" id="SM00968"/>
    </source>
</evidence>
<feature type="binding site" evidence="7">
    <location>
        <begin position="32"/>
        <end position="39"/>
    </location>
    <ligand>
        <name>ATP</name>
        <dbReference type="ChEBI" id="CHEBI:30616"/>
    </ligand>
</feature>
<comment type="subcellular location">
    <subcellularLocation>
        <location evidence="1 7">Cytoplasm</location>
    </subcellularLocation>
</comment>